<reference evidence="1 2" key="1">
    <citation type="journal article" date="2023" name="Sci. Data">
        <title>Genome assembly of the Korean intertidal mud-creeper Batillaria attramentaria.</title>
        <authorList>
            <person name="Patra A.K."/>
            <person name="Ho P.T."/>
            <person name="Jun S."/>
            <person name="Lee S.J."/>
            <person name="Kim Y."/>
            <person name="Won Y.J."/>
        </authorList>
    </citation>
    <scope>NUCLEOTIDE SEQUENCE [LARGE SCALE GENOMIC DNA]</scope>
    <source>
        <strain evidence="1">Wonlab-2016</strain>
    </source>
</reference>
<sequence>MTTITNRTVSLLVETTVKAFGWFYCFSETARLFIHGRKGRSWARKRLARTEDRLSGWSIQKARVTGAFSCSSWQNQCGRADDEGVK</sequence>
<dbReference type="AlphaFoldDB" id="A0ABD0K3R0"/>
<proteinExistence type="predicted"/>
<accession>A0ABD0K3R0</accession>
<name>A0ABD0K3R0_9CAEN</name>
<gene>
    <name evidence="1" type="ORF">BaRGS_00026920</name>
</gene>
<dbReference type="EMBL" id="JACVVK020000255">
    <property type="protein sequence ID" value="KAK7481894.1"/>
    <property type="molecule type" value="Genomic_DNA"/>
</dbReference>
<keyword evidence="2" id="KW-1185">Reference proteome</keyword>
<evidence type="ECO:0000313" key="1">
    <source>
        <dbReference type="EMBL" id="KAK7481894.1"/>
    </source>
</evidence>
<comment type="caution">
    <text evidence="1">The sequence shown here is derived from an EMBL/GenBank/DDBJ whole genome shotgun (WGS) entry which is preliminary data.</text>
</comment>
<protein>
    <submittedName>
        <fullName evidence="1">Uncharacterized protein</fullName>
    </submittedName>
</protein>
<dbReference type="Proteomes" id="UP001519460">
    <property type="component" value="Unassembled WGS sequence"/>
</dbReference>
<evidence type="ECO:0000313" key="2">
    <source>
        <dbReference type="Proteomes" id="UP001519460"/>
    </source>
</evidence>
<organism evidence="1 2">
    <name type="scientific">Batillaria attramentaria</name>
    <dbReference type="NCBI Taxonomy" id="370345"/>
    <lineage>
        <taxon>Eukaryota</taxon>
        <taxon>Metazoa</taxon>
        <taxon>Spiralia</taxon>
        <taxon>Lophotrochozoa</taxon>
        <taxon>Mollusca</taxon>
        <taxon>Gastropoda</taxon>
        <taxon>Caenogastropoda</taxon>
        <taxon>Sorbeoconcha</taxon>
        <taxon>Cerithioidea</taxon>
        <taxon>Batillariidae</taxon>
        <taxon>Batillaria</taxon>
    </lineage>
</organism>